<dbReference type="PROSITE" id="PS50081">
    <property type="entry name" value="ZF_DAG_PE_2"/>
    <property type="match status" value="1"/>
</dbReference>
<dbReference type="GO" id="GO:0035556">
    <property type="term" value="P:intracellular signal transduction"/>
    <property type="evidence" value="ECO:0007669"/>
    <property type="project" value="InterPro"/>
</dbReference>
<dbReference type="SMART" id="SM00109">
    <property type="entry name" value="C1"/>
    <property type="match status" value="1"/>
</dbReference>
<dbReference type="GO" id="GO:0005884">
    <property type="term" value="C:actin filament"/>
    <property type="evidence" value="ECO:0007669"/>
    <property type="project" value="TreeGrafter"/>
</dbReference>
<dbReference type="Gene3D" id="1.20.58.530">
    <property type="match status" value="2"/>
</dbReference>
<accession>A0A1I8BZ14</accession>
<keyword evidence="6" id="KW-0067">ATP-binding</keyword>
<dbReference type="Gene3D" id="3.30.60.20">
    <property type="match status" value="1"/>
</dbReference>
<evidence type="ECO:0000256" key="3">
    <source>
        <dbReference type="ARBA" id="ARBA00022723"/>
    </source>
</evidence>
<dbReference type="PROSITE" id="PS50096">
    <property type="entry name" value="IQ"/>
    <property type="match status" value="2"/>
</dbReference>
<evidence type="ECO:0000256" key="9">
    <source>
        <dbReference type="PROSITE-ProRule" id="PRU00782"/>
    </source>
</evidence>
<proteinExistence type="inferred from homology"/>
<dbReference type="Pfam" id="PF00612">
    <property type="entry name" value="IQ"/>
    <property type="match status" value="2"/>
</dbReference>
<feature type="domain" description="Phorbol-ester/DAG-type" evidence="11">
    <location>
        <begin position="764"/>
        <end position="816"/>
    </location>
</feature>
<dbReference type="GO" id="GO:0046872">
    <property type="term" value="F:metal ion binding"/>
    <property type="evidence" value="ECO:0007669"/>
    <property type="project" value="UniProtKB-KW"/>
</dbReference>
<comment type="similarity">
    <text evidence="9">Belongs to the TRAFAC class myosin-kinesin ATPase superfamily. Myosin family.</text>
</comment>
<feature type="region of interest" description="Disordered" evidence="10">
    <location>
        <begin position="681"/>
        <end position="702"/>
    </location>
</feature>
<keyword evidence="5" id="KW-0862">Zinc</keyword>
<dbReference type="PROSITE" id="PS00479">
    <property type="entry name" value="ZF_DAG_PE_1"/>
    <property type="match status" value="1"/>
</dbReference>
<dbReference type="InterPro" id="IPR000048">
    <property type="entry name" value="IQ_motif_EF-hand-BS"/>
</dbReference>
<evidence type="ECO:0000259" key="11">
    <source>
        <dbReference type="PROSITE" id="PS50081"/>
    </source>
</evidence>
<dbReference type="GO" id="GO:0005096">
    <property type="term" value="F:GTPase activator activity"/>
    <property type="evidence" value="ECO:0007669"/>
    <property type="project" value="InterPro"/>
</dbReference>
<protein>
    <submittedName>
        <fullName evidence="14">Myosin motor domain-containing protein</fullName>
    </submittedName>
</protein>
<evidence type="ECO:0000259" key="12">
    <source>
        <dbReference type="PROSITE" id="PS51456"/>
    </source>
</evidence>
<dbReference type="SMART" id="SM00015">
    <property type="entry name" value="IQ"/>
    <property type="match status" value="4"/>
</dbReference>
<keyword evidence="7 9" id="KW-0518">Myosin</keyword>
<comment type="caution">
    <text evidence="9">Lacks conserved residue(s) required for the propagation of feature annotation.</text>
</comment>
<comment type="subcellular location">
    <subcellularLocation>
        <location evidence="1">Cytoplasm</location>
    </subcellularLocation>
</comment>
<dbReference type="GO" id="GO:0051015">
    <property type="term" value="F:actin filament binding"/>
    <property type="evidence" value="ECO:0007669"/>
    <property type="project" value="TreeGrafter"/>
</dbReference>
<dbReference type="GO" id="GO:0005524">
    <property type="term" value="F:ATP binding"/>
    <property type="evidence" value="ECO:0007669"/>
    <property type="project" value="UniProtKB-KW"/>
</dbReference>
<dbReference type="Gene3D" id="1.20.120.720">
    <property type="entry name" value="Myosin VI head, motor domain, U50 subdomain"/>
    <property type="match status" value="1"/>
</dbReference>
<evidence type="ECO:0000256" key="4">
    <source>
        <dbReference type="ARBA" id="ARBA00022741"/>
    </source>
</evidence>
<feature type="region of interest" description="Actin-binding" evidence="9">
    <location>
        <begin position="318"/>
        <end position="340"/>
    </location>
</feature>
<feature type="domain" description="Myosin motor" evidence="12">
    <location>
        <begin position="1"/>
        <end position="438"/>
    </location>
</feature>
<keyword evidence="13" id="KW-1185">Reference proteome</keyword>
<dbReference type="GO" id="GO:0005737">
    <property type="term" value="C:cytoplasm"/>
    <property type="evidence" value="ECO:0007669"/>
    <property type="project" value="UniProtKB-SubCell"/>
</dbReference>
<dbReference type="PANTHER" id="PTHR46184">
    <property type="entry name" value="UNCONVENTIONAL MYOSIN-IXB-LIKE PROTEIN"/>
    <property type="match status" value="1"/>
</dbReference>
<evidence type="ECO:0000256" key="6">
    <source>
        <dbReference type="ARBA" id="ARBA00022840"/>
    </source>
</evidence>
<dbReference type="Gene3D" id="1.20.5.190">
    <property type="match status" value="2"/>
</dbReference>
<keyword evidence="9" id="KW-0009">Actin-binding</keyword>
<dbReference type="InterPro" id="IPR002219">
    <property type="entry name" value="PKC_DAG/PE"/>
</dbReference>
<dbReference type="SUPFAM" id="SSF57889">
    <property type="entry name" value="Cysteine-rich domain"/>
    <property type="match status" value="1"/>
</dbReference>
<dbReference type="PANTHER" id="PTHR46184:SF5">
    <property type="entry name" value="UNCONVENTIONAL MYOSIN-IXA-LIKE"/>
    <property type="match status" value="1"/>
</dbReference>
<dbReference type="InterPro" id="IPR001609">
    <property type="entry name" value="Myosin_head_motor_dom-like"/>
</dbReference>
<dbReference type="WBParaSite" id="MhA1_Contig81.frz3.fgene1">
    <property type="protein sequence ID" value="MhA1_Contig81.frz3.fgene1"/>
    <property type="gene ID" value="MhA1_Contig81.frz3.fgene1"/>
</dbReference>
<dbReference type="AlphaFoldDB" id="A0A1I8BZ14"/>
<sequence>MRRTVLKHDVVVNRYSLAEATQTRDALAKCLYNALFHWIVLRINHSLFRKESATANKANGLYIGILDIFGFEDENIRWTPIQYTDNTECVQMFSSKPYGLLRLVDEESNINNGTDQSMLEKLNTFLKTNEYYEVPHKREAAFIIAHYAGKVKYQISGFREKNKDLMRHDVMNVLKGSKSAFVRELVGEDPVAVFRWSLLRTTVRAMFAFRQAGKTKLRAGSVDRLELSTAQTPSMARRSSDSHLNAFLRGELPASIVPDFCDISVFKTIKERARKTPTKSHSLRLSYLRTLQALKGAVGQKAISNKPSSVSRQFGESLSRLMKTLGQATPYFIRCIKSNNEKVPNHFDDNIILRQLRYTGMLETVRIRRAGYSVRIEYESFVNQYRILLPKGLASSKNDIQEFMRCIPIIDSEENIQYGNTKIFMRDPEKLLLDDHLHRVIMEKILTLQRWIRAQLEHKRFKKFRQGVIKLQALTRGVLARIKMQRKHAAVICIQSWWRKVVAQRKYKMIRLTVVGIQSFARGNAQRKCLEELRSSKENMSRVSPRPMITRLTKTTLPKLDLNDPESLAAFASPDSFDSRDLDDELLLSIGEEEETDEDEEDEGEDGERLEEEMFELDDEKLAKHKREHPELALDADFILEDARLKLIQSHSYEAKRKMMQRRQSLAATTASARKHKMLRRAASTESDQIQDSTSKNKIPSSISKVCPKAKSSFLKATKQLKALLKKAGRQGAVDVGEGTHFEFDVIHSSSTRSSSKECDKLRFHQFKPSRVCKTDKCALCNRQMTGILMIQGLRCFGCKLIFHKDCANFASKIPCTTPLTSPNPIYKMSEAGRRPWDRIEFSVFIFKKQSHLGQQNKRETVVDAIFKRALREFHMELIGMEATLQANKLKNKLKKYFSQKGSTTLKYHDLIRTFEGLLTKICNEEKLTFPTTLGNI</sequence>
<keyword evidence="2" id="KW-0963">Cytoplasm</keyword>
<dbReference type="CDD" id="cd00029">
    <property type="entry name" value="C1"/>
    <property type="match status" value="1"/>
</dbReference>
<keyword evidence="4" id="KW-0547">Nucleotide-binding</keyword>
<organism evidence="13 14">
    <name type="scientific">Meloidogyne hapla</name>
    <name type="common">Root-knot nematode worm</name>
    <dbReference type="NCBI Taxonomy" id="6305"/>
    <lineage>
        <taxon>Eukaryota</taxon>
        <taxon>Metazoa</taxon>
        <taxon>Ecdysozoa</taxon>
        <taxon>Nematoda</taxon>
        <taxon>Chromadorea</taxon>
        <taxon>Rhabditida</taxon>
        <taxon>Tylenchina</taxon>
        <taxon>Tylenchomorpha</taxon>
        <taxon>Tylenchoidea</taxon>
        <taxon>Meloidogynidae</taxon>
        <taxon>Meloidogyninae</taxon>
        <taxon>Meloidogyne</taxon>
    </lineage>
</organism>
<dbReference type="GO" id="GO:0000146">
    <property type="term" value="F:microfilament motor activity"/>
    <property type="evidence" value="ECO:0007669"/>
    <property type="project" value="InterPro"/>
</dbReference>
<evidence type="ECO:0000256" key="10">
    <source>
        <dbReference type="SAM" id="MobiDB-lite"/>
    </source>
</evidence>
<name>A0A1I8BZ14_MELHA</name>
<evidence type="ECO:0000313" key="14">
    <source>
        <dbReference type="WBParaSite" id="MhA1_Contig81.frz3.fgene1"/>
    </source>
</evidence>
<evidence type="ECO:0000256" key="1">
    <source>
        <dbReference type="ARBA" id="ARBA00004496"/>
    </source>
</evidence>
<dbReference type="Gene3D" id="3.40.850.10">
    <property type="entry name" value="Kinesin motor domain"/>
    <property type="match status" value="1"/>
</dbReference>
<dbReference type="Pfam" id="PF00063">
    <property type="entry name" value="Myosin_head"/>
    <property type="match status" value="3"/>
</dbReference>
<evidence type="ECO:0000256" key="2">
    <source>
        <dbReference type="ARBA" id="ARBA00022490"/>
    </source>
</evidence>
<dbReference type="InterPro" id="IPR036961">
    <property type="entry name" value="Kinesin_motor_dom_sf"/>
</dbReference>
<dbReference type="Proteomes" id="UP000095281">
    <property type="component" value="Unplaced"/>
</dbReference>
<dbReference type="Gene3D" id="6.20.240.20">
    <property type="match status" value="1"/>
</dbReference>
<evidence type="ECO:0000313" key="13">
    <source>
        <dbReference type="Proteomes" id="UP000095281"/>
    </source>
</evidence>
<dbReference type="GO" id="GO:0016459">
    <property type="term" value="C:myosin complex"/>
    <property type="evidence" value="ECO:0007669"/>
    <property type="project" value="UniProtKB-KW"/>
</dbReference>
<dbReference type="Pfam" id="PF00130">
    <property type="entry name" value="C1_1"/>
    <property type="match status" value="1"/>
</dbReference>
<dbReference type="InterPro" id="IPR027417">
    <property type="entry name" value="P-loop_NTPase"/>
</dbReference>
<dbReference type="SUPFAM" id="SSF52540">
    <property type="entry name" value="P-loop containing nucleoside triphosphate hydrolases"/>
    <property type="match status" value="2"/>
</dbReference>
<evidence type="ECO:0000256" key="7">
    <source>
        <dbReference type="ARBA" id="ARBA00023123"/>
    </source>
</evidence>
<keyword evidence="3" id="KW-0479">Metal-binding</keyword>
<reference evidence="14" key="1">
    <citation type="submission" date="2016-11" db="UniProtKB">
        <authorList>
            <consortium name="WormBaseParasite"/>
        </authorList>
    </citation>
    <scope>IDENTIFICATION</scope>
</reference>
<feature type="compositionally biased region" description="Polar residues" evidence="10">
    <location>
        <begin position="684"/>
        <end position="702"/>
    </location>
</feature>
<evidence type="ECO:0000256" key="5">
    <source>
        <dbReference type="ARBA" id="ARBA00022833"/>
    </source>
</evidence>
<evidence type="ECO:0000256" key="8">
    <source>
        <dbReference type="ARBA" id="ARBA00023175"/>
    </source>
</evidence>
<dbReference type="SMART" id="SM00242">
    <property type="entry name" value="MYSc"/>
    <property type="match status" value="1"/>
</dbReference>
<keyword evidence="8" id="KW-0505">Motor protein</keyword>
<dbReference type="FunFam" id="3.40.850.10:FF:000008">
    <property type="entry name" value="Putative unconventional myosin-IXa"/>
    <property type="match status" value="1"/>
</dbReference>
<dbReference type="InterPro" id="IPR046349">
    <property type="entry name" value="C1-like_sf"/>
</dbReference>
<dbReference type="PROSITE" id="PS51456">
    <property type="entry name" value="MYOSIN_MOTOR"/>
    <property type="match status" value="1"/>
</dbReference>
<feature type="region of interest" description="Disordered" evidence="10">
    <location>
        <begin position="590"/>
        <end position="609"/>
    </location>
</feature>
<dbReference type="InterPro" id="IPR046987">
    <property type="entry name" value="Myo9"/>
</dbReference>